<dbReference type="FunFam" id="1.10.357.10:FF:000004">
    <property type="entry name" value="Ubiquinone biosynthesis protein COQ9, mitochondrial"/>
    <property type="match status" value="1"/>
</dbReference>
<feature type="compositionally biased region" description="Polar residues" evidence="9">
    <location>
        <begin position="634"/>
        <end position="662"/>
    </location>
</feature>
<dbReference type="InterPro" id="IPR013877">
    <property type="entry name" value="YAP-bd/ALF4/Glomulin"/>
</dbReference>
<dbReference type="GO" id="GO:0055105">
    <property type="term" value="F:ubiquitin-protein transferase inhibitor activity"/>
    <property type="evidence" value="ECO:0007669"/>
    <property type="project" value="TreeGrafter"/>
</dbReference>
<evidence type="ECO:0000256" key="3">
    <source>
        <dbReference type="ARBA" id="ARBA00010766"/>
    </source>
</evidence>
<evidence type="ECO:0000259" key="11">
    <source>
        <dbReference type="Pfam" id="PF21392"/>
    </source>
</evidence>
<dbReference type="GO" id="GO:0006744">
    <property type="term" value="P:ubiquinone biosynthetic process"/>
    <property type="evidence" value="ECO:0007669"/>
    <property type="project" value="UniProtKB-UniPathway"/>
</dbReference>
<dbReference type="Pfam" id="PF21392">
    <property type="entry name" value="COQ9_N"/>
    <property type="match status" value="1"/>
</dbReference>
<evidence type="ECO:0000256" key="7">
    <source>
        <dbReference type="ARBA" id="ARBA00023128"/>
    </source>
</evidence>
<feature type="domain" description="Ubiquinone biosynthesis protein COQ9 HTH" evidence="11">
    <location>
        <begin position="670"/>
        <end position="696"/>
    </location>
</feature>
<proteinExistence type="inferred from homology"/>
<comment type="subcellular location">
    <subcellularLocation>
        <location evidence="1">Mitochondrion</location>
    </subcellularLocation>
</comment>
<dbReference type="Pfam" id="PF08511">
    <property type="entry name" value="COQ9"/>
    <property type="match status" value="1"/>
</dbReference>
<evidence type="ECO:0000259" key="10">
    <source>
        <dbReference type="Pfam" id="PF08511"/>
    </source>
</evidence>
<comment type="similarity">
    <text evidence="3">Belongs to the COQ9 family.</text>
</comment>
<keyword evidence="6" id="KW-0446">Lipid-binding</keyword>
<comment type="function">
    <text evidence="8">Membrane-associated protein that warps the membrane surface to access and bind aromatic isoprenes with high specificity, including ubiquinone (CoQ) isoprene intermediates and presents them directly to COQ7, therefore facilitating the COQ7-mediated hydroxylase step. Participates in the biosynthesis of coenzyme Q, also named ubiquinone, an essential lipid-soluble electron transporter for aerobic cellular respiration.</text>
</comment>
<dbReference type="InterPro" id="IPR013718">
    <property type="entry name" value="COQ9_C"/>
</dbReference>
<dbReference type="VEuPathDB" id="VectorBase:ADIR011528"/>
<keyword evidence="7" id="KW-0496">Mitochondrion</keyword>
<dbReference type="InterPro" id="IPR019516">
    <property type="entry name" value="Glomulin/ALF4"/>
</dbReference>
<dbReference type="Proteomes" id="UP000075884">
    <property type="component" value="Unassembled WGS sequence"/>
</dbReference>
<evidence type="ECO:0000256" key="8">
    <source>
        <dbReference type="ARBA" id="ARBA00058104"/>
    </source>
</evidence>
<dbReference type="GO" id="GO:0005739">
    <property type="term" value="C:mitochondrion"/>
    <property type="evidence" value="ECO:0007669"/>
    <property type="project" value="UniProtKB-SubCell"/>
</dbReference>
<keyword evidence="4" id="KW-0831">Ubiquinone biosynthesis</keyword>
<reference evidence="12" key="2">
    <citation type="submission" date="2020-05" db="UniProtKB">
        <authorList>
            <consortium name="EnsemblMetazoa"/>
        </authorList>
    </citation>
    <scope>IDENTIFICATION</scope>
    <source>
        <strain evidence="12">WRAIR2</strain>
    </source>
</reference>
<dbReference type="UniPathway" id="UPA00232"/>
<dbReference type="GO" id="GO:0008289">
    <property type="term" value="F:lipid binding"/>
    <property type="evidence" value="ECO:0007669"/>
    <property type="project" value="UniProtKB-KW"/>
</dbReference>
<evidence type="ECO:0000256" key="6">
    <source>
        <dbReference type="ARBA" id="ARBA00023121"/>
    </source>
</evidence>
<evidence type="ECO:0000256" key="9">
    <source>
        <dbReference type="SAM" id="MobiDB-lite"/>
    </source>
</evidence>
<dbReference type="PANTHER" id="PTHR15430">
    <property type="entry name" value="GLOMULIN"/>
    <property type="match status" value="1"/>
</dbReference>
<keyword evidence="13" id="KW-1185">Reference proteome</keyword>
<accession>A0A182NV27</accession>
<evidence type="ECO:0000256" key="1">
    <source>
        <dbReference type="ARBA" id="ARBA00004173"/>
    </source>
</evidence>
<keyword evidence="5" id="KW-0809">Transit peptide</keyword>
<dbReference type="InterPro" id="IPR012762">
    <property type="entry name" value="Ubiq_biosynth_COQ9"/>
</dbReference>
<dbReference type="PANTHER" id="PTHR15430:SF1">
    <property type="entry name" value="GLOMULIN"/>
    <property type="match status" value="1"/>
</dbReference>
<reference evidence="13" key="1">
    <citation type="submission" date="2013-03" db="EMBL/GenBank/DDBJ databases">
        <title>The Genome Sequence of Anopheles dirus WRAIR2.</title>
        <authorList>
            <consortium name="The Broad Institute Genomics Platform"/>
            <person name="Neafsey D.E."/>
            <person name="Walton C."/>
            <person name="Walker B."/>
            <person name="Young S.K."/>
            <person name="Zeng Q."/>
            <person name="Gargeya S."/>
            <person name="Fitzgerald M."/>
            <person name="Haas B."/>
            <person name="Abouelleil A."/>
            <person name="Allen A.W."/>
            <person name="Alvarado L."/>
            <person name="Arachchi H.M."/>
            <person name="Berlin A.M."/>
            <person name="Chapman S.B."/>
            <person name="Gainer-Dewar J."/>
            <person name="Goldberg J."/>
            <person name="Griggs A."/>
            <person name="Gujja S."/>
            <person name="Hansen M."/>
            <person name="Howarth C."/>
            <person name="Imamovic A."/>
            <person name="Ireland A."/>
            <person name="Larimer J."/>
            <person name="McCowan C."/>
            <person name="Murphy C."/>
            <person name="Pearson M."/>
            <person name="Poon T.W."/>
            <person name="Priest M."/>
            <person name="Roberts A."/>
            <person name="Saif S."/>
            <person name="Shea T."/>
            <person name="Sisk P."/>
            <person name="Sykes S."/>
            <person name="Wortman J."/>
            <person name="Nusbaum C."/>
            <person name="Birren B."/>
        </authorList>
    </citation>
    <scope>NUCLEOTIDE SEQUENCE [LARGE SCALE GENOMIC DNA]</scope>
    <source>
        <strain evidence="13">WRAIR2</strain>
    </source>
</reference>
<protein>
    <submittedName>
        <fullName evidence="12">Uncharacterized protein</fullName>
    </submittedName>
</protein>
<dbReference type="InterPro" id="IPR048674">
    <property type="entry name" value="COQ9_HTH"/>
</dbReference>
<name>A0A182NV27_9DIPT</name>
<organism evidence="12 13">
    <name type="scientific">Anopheles dirus</name>
    <dbReference type="NCBI Taxonomy" id="7168"/>
    <lineage>
        <taxon>Eukaryota</taxon>
        <taxon>Metazoa</taxon>
        <taxon>Ecdysozoa</taxon>
        <taxon>Arthropoda</taxon>
        <taxon>Hexapoda</taxon>
        <taxon>Insecta</taxon>
        <taxon>Pterygota</taxon>
        <taxon>Neoptera</taxon>
        <taxon>Endopterygota</taxon>
        <taxon>Diptera</taxon>
        <taxon>Nematocera</taxon>
        <taxon>Culicoidea</taxon>
        <taxon>Culicidae</taxon>
        <taxon>Anophelinae</taxon>
        <taxon>Anopheles</taxon>
    </lineage>
</organism>
<evidence type="ECO:0000313" key="12">
    <source>
        <dbReference type="EnsemblMetazoa" id="ADIR011528-PA"/>
    </source>
</evidence>
<evidence type="ECO:0000256" key="5">
    <source>
        <dbReference type="ARBA" id="ARBA00022946"/>
    </source>
</evidence>
<dbReference type="AlphaFoldDB" id="A0A182NV27"/>
<dbReference type="Pfam" id="PF08568">
    <property type="entry name" value="Kinetochor_Ybp2"/>
    <property type="match status" value="1"/>
</dbReference>
<dbReference type="Gene3D" id="1.10.357.10">
    <property type="entry name" value="Tetracycline Repressor, domain 2"/>
    <property type="match status" value="1"/>
</dbReference>
<evidence type="ECO:0000256" key="2">
    <source>
        <dbReference type="ARBA" id="ARBA00004749"/>
    </source>
</evidence>
<evidence type="ECO:0000256" key="4">
    <source>
        <dbReference type="ARBA" id="ARBA00022688"/>
    </source>
</evidence>
<evidence type="ECO:0000313" key="13">
    <source>
        <dbReference type="Proteomes" id="UP000075884"/>
    </source>
</evidence>
<dbReference type="NCBIfam" id="TIGR02396">
    <property type="entry name" value="diverge_rpsU"/>
    <property type="match status" value="1"/>
</dbReference>
<comment type="pathway">
    <text evidence="2">Cofactor biosynthesis; ubiquinone biosynthesis.</text>
</comment>
<feature type="domain" description="COQ9 C-terminal" evidence="10">
    <location>
        <begin position="779"/>
        <end position="847"/>
    </location>
</feature>
<dbReference type="EnsemblMetazoa" id="ADIR011528-RA">
    <property type="protein sequence ID" value="ADIR011528-PA"/>
    <property type="gene ID" value="ADIR011528"/>
</dbReference>
<sequence>MDVLETVLSKLEAGDYKSALDVVTNPDNEDAIKLQSMELISLTASNLTDDNAENKPELYSATETLLNRVAQKCSPPEVLYELMEKIRVTTSDDVFTSILKTIQVAVLRLPAKRARCLEWVLHTIIEYLDKIALPDVLNKDMDEKEEALLECEESFRRLLQLYITLLLFLEPIVKHVEEQRTGSVFFDANLTQKNALICFLLRLMGKLFPYLQLQRTEQPQKSLHRPVTKLPASKSYSIQVAEDMIGLLVTLVKDPLFMLPYGEKRNNCQAKWQENDSEENSHNDCFLCNETYLTEGFAMLFYVLLAEDLLPSNVPLLYEPTYIFEMGLYYVVGLMSGERPIVYYKGIRLAQALTKFLRGRKLTARDLDAQIHSTFCECYVRALERSGSVRNREVGIAVFKDYINTFDDEGRYTIVSHLLKKFEDDSVRSFAINTYKDLISASFRDKQQEEPLVEWYSGEILKNMLTKHICVLKHGVKTNLLDNVYSITSALSALWVLLKTDQANRSNIWDYYETLESLFLLQLRTALDLSRAHCKSEMQAAAEGHEAQAGLKNLPEITISALNGEQPPVLTKEKKIEICRNVLSSTRAISQTDPVKIITANTGRCFGSSRPLQRANDSFDDFRAREERKEQEYAKQQQTSEATGTSSSSQTDHTAAHEQQSFDPEVERTKEMILDAALAFVQSHGWSKQAIASGAESVNYPSVSHGLFPRGGIELVHHFYKQCNLKLIDYLKQQTADGEKVANPSEFARKAIEFRLRLLEPYLKYWPQALGLMALPPNAPHSLANVLTLVDDICYYAGDRSVDFNWYTRRIGLACIYKTTELYMLQDSSAEFEKTWTFLERRMEEASLVHEFLVKSEDATHHLQNAVGSAFTTYHPYCSRSNRISAIISSMSGVSSFATVGDAATGGVFPSSAVFGSTSLLLIITEATATVAADERFLRSDRNQLNRQTPSDDEVRGAVDAFDILSVLGRS</sequence>
<feature type="region of interest" description="Disordered" evidence="9">
    <location>
        <begin position="626"/>
        <end position="665"/>
    </location>
</feature>
<dbReference type="STRING" id="7168.A0A182NV27"/>